<comment type="function">
    <text evidence="10">With NUS1, forms the dehydrodolichyl diphosphate synthase (DDS) complex, an essential component of the dolichol monophosphate (Dol-P) biosynthetic machinery. Adds multiple copies of isopentenyl pyrophosphate (IPP) to farnesyl pyrophosphate (FPP) to produce dehydrodolichyl diphosphate (Dedol-PP), a precursor of dolichol which is utilized as a sugar carrier in protein glycosylation in the endoplasmic reticulum (ER).</text>
</comment>
<dbReference type="OrthoDB" id="4173905at2759"/>
<evidence type="ECO:0000256" key="2">
    <source>
        <dbReference type="ARBA" id="ARBA00004406"/>
    </source>
</evidence>
<dbReference type="GO" id="GO:0045547">
    <property type="term" value="F:ditrans,polycis-polyprenyl diphosphate synthase [(2E,6E)-farnesyl diphosphate specific] activity"/>
    <property type="evidence" value="ECO:0007669"/>
    <property type="project" value="UniProtKB-EC"/>
</dbReference>
<evidence type="ECO:0000256" key="1">
    <source>
        <dbReference type="ARBA" id="ARBA00001946"/>
    </source>
</evidence>
<name>A0A6C1DMZ4_SACPS</name>
<dbReference type="CDD" id="cd00475">
    <property type="entry name" value="Cis_IPPS"/>
    <property type="match status" value="1"/>
</dbReference>
<organism evidence="13 14">
    <name type="scientific">Saccharomyces pastorianus</name>
    <name type="common">Lager yeast</name>
    <name type="synonym">Saccharomyces cerevisiae x Saccharomyces eubayanus</name>
    <dbReference type="NCBI Taxonomy" id="27292"/>
    <lineage>
        <taxon>Eukaryota</taxon>
        <taxon>Fungi</taxon>
        <taxon>Dikarya</taxon>
        <taxon>Ascomycota</taxon>
        <taxon>Saccharomycotina</taxon>
        <taxon>Saccharomycetes</taxon>
        <taxon>Saccharomycetales</taxon>
        <taxon>Saccharomycetaceae</taxon>
        <taxon>Saccharomyces</taxon>
    </lineage>
</organism>
<dbReference type="PANTHER" id="PTHR10291:SF43">
    <property type="entry name" value="DEHYDRODOLICHYL DIPHOSPHATE SYNTHASE COMPLEX SUBUNIT DHDDS"/>
    <property type="match status" value="1"/>
</dbReference>
<dbReference type="NCBIfam" id="TIGR00055">
    <property type="entry name" value="uppS"/>
    <property type="match status" value="1"/>
</dbReference>
<dbReference type="Pfam" id="PF01255">
    <property type="entry name" value="Prenyltransf"/>
    <property type="match status" value="1"/>
</dbReference>
<proteinExistence type="inferred from homology"/>
<dbReference type="PROSITE" id="PS01066">
    <property type="entry name" value="UPP_SYNTHASE"/>
    <property type="match status" value="1"/>
</dbReference>
<dbReference type="PANTHER" id="PTHR10291">
    <property type="entry name" value="DEHYDRODOLICHYL DIPHOSPHATE SYNTHASE FAMILY MEMBER"/>
    <property type="match status" value="1"/>
</dbReference>
<comment type="catalytic activity">
    <reaction evidence="9">
        <text>n isopentenyl diphosphate + (2E,6E)-farnesyl diphosphate = a di-trans,poly-cis-polyprenyl diphosphate + n diphosphate</text>
        <dbReference type="Rhea" id="RHEA:53008"/>
        <dbReference type="Rhea" id="RHEA-COMP:19494"/>
        <dbReference type="ChEBI" id="CHEBI:33019"/>
        <dbReference type="ChEBI" id="CHEBI:128769"/>
        <dbReference type="ChEBI" id="CHEBI:136960"/>
        <dbReference type="ChEBI" id="CHEBI:175763"/>
        <dbReference type="EC" id="2.5.1.87"/>
    </reaction>
</comment>
<dbReference type="SUPFAM" id="SSF64005">
    <property type="entry name" value="Undecaprenyl diphosphate synthase"/>
    <property type="match status" value="1"/>
</dbReference>
<gene>
    <name evidence="13" type="primary">RER2_1</name>
    <name evidence="13" type="ORF">GRS66_000207</name>
</gene>
<comment type="pathway">
    <text evidence="3">Protein modification; protein glycosylation.</text>
</comment>
<dbReference type="GO" id="GO:1904423">
    <property type="term" value="C:dehydrodolichyl diphosphate synthase complex"/>
    <property type="evidence" value="ECO:0007669"/>
    <property type="project" value="TreeGrafter"/>
</dbReference>
<comment type="subcellular location">
    <subcellularLocation>
        <location evidence="2">Endoplasmic reticulum membrane</location>
        <topology evidence="2">Peripheral membrane protein</topology>
    </subcellularLocation>
</comment>
<keyword evidence="6" id="KW-0256">Endoplasmic reticulum</keyword>
<comment type="subunit">
    <text evidence="11">Forms an active dehydrodolichyl diphosphate synthase complex with NUS1.</text>
</comment>
<dbReference type="InterPro" id="IPR001441">
    <property type="entry name" value="UPP_synth-like"/>
</dbReference>
<dbReference type="HAMAP" id="MF_01139">
    <property type="entry name" value="ISPT"/>
    <property type="match status" value="1"/>
</dbReference>
<evidence type="ECO:0000313" key="14">
    <source>
        <dbReference type="Proteomes" id="UP000501346"/>
    </source>
</evidence>
<protein>
    <recommendedName>
        <fullName evidence="12">Alkyl transferase</fullName>
        <ecNumber evidence="12">2.5.1.-</ecNumber>
    </recommendedName>
</protein>
<comment type="cofactor">
    <cofactor evidence="1">
        <name>Mg(2+)</name>
        <dbReference type="ChEBI" id="CHEBI:18420"/>
    </cofactor>
</comment>
<evidence type="ECO:0000256" key="12">
    <source>
        <dbReference type="RuleBase" id="RU363018"/>
    </source>
</evidence>
<evidence type="ECO:0000313" key="13">
    <source>
        <dbReference type="EMBL" id="QID78010.1"/>
    </source>
</evidence>
<evidence type="ECO:0000256" key="7">
    <source>
        <dbReference type="ARBA" id="ARBA00022842"/>
    </source>
</evidence>
<evidence type="ECO:0000256" key="5">
    <source>
        <dbReference type="ARBA" id="ARBA00022679"/>
    </source>
</evidence>
<evidence type="ECO:0000256" key="6">
    <source>
        <dbReference type="ARBA" id="ARBA00022824"/>
    </source>
</evidence>
<evidence type="ECO:0000256" key="3">
    <source>
        <dbReference type="ARBA" id="ARBA00004922"/>
    </source>
</evidence>
<keyword evidence="14" id="KW-1185">Reference proteome</keyword>
<evidence type="ECO:0000256" key="11">
    <source>
        <dbReference type="ARBA" id="ARBA00064670"/>
    </source>
</evidence>
<evidence type="ECO:0000256" key="8">
    <source>
        <dbReference type="ARBA" id="ARBA00023136"/>
    </source>
</evidence>
<evidence type="ECO:0000256" key="9">
    <source>
        <dbReference type="ARBA" id="ARBA00047353"/>
    </source>
</evidence>
<dbReference type="EMBL" id="CP048984">
    <property type="protein sequence ID" value="QID78010.1"/>
    <property type="molecule type" value="Genomic_DNA"/>
</dbReference>
<accession>A0A6C1DMZ4</accession>
<dbReference type="GO" id="GO:0005811">
    <property type="term" value="C:lipid droplet"/>
    <property type="evidence" value="ECO:0007669"/>
    <property type="project" value="TreeGrafter"/>
</dbReference>
<reference evidence="13 14" key="1">
    <citation type="journal article" date="2019" name="BMC Genomics">
        <title>Chromosome level assembly and comparative genome analysis confirm lager-brewing yeasts originated from a single hybridization.</title>
        <authorList>
            <person name="Salazar A.N."/>
            <person name="Gorter de Vries A.R."/>
            <person name="van den Broek M."/>
            <person name="Brouwers N."/>
            <person name="de la Torre Cortes P."/>
            <person name="Kuijpers N.G.A."/>
            <person name="Daran J.G."/>
            <person name="Abeel T."/>
        </authorList>
    </citation>
    <scope>NUCLEOTIDE SEQUENCE [LARGE SCALE GENOMIC DNA]</scope>
    <source>
        <strain evidence="13 14">CBS 1483</strain>
    </source>
</reference>
<dbReference type="InterPro" id="IPR018520">
    <property type="entry name" value="UPP_synth-like_CS"/>
</dbReference>
<dbReference type="InterPro" id="IPR036424">
    <property type="entry name" value="UPP_synth-like_sf"/>
</dbReference>
<evidence type="ECO:0000256" key="4">
    <source>
        <dbReference type="ARBA" id="ARBA00005432"/>
    </source>
</evidence>
<dbReference type="GO" id="GO:0016094">
    <property type="term" value="P:polyprenol biosynthetic process"/>
    <property type="evidence" value="ECO:0007669"/>
    <property type="project" value="TreeGrafter"/>
</dbReference>
<keyword evidence="8" id="KW-0472">Membrane</keyword>
<dbReference type="FunFam" id="3.40.1180.10:FF:000002">
    <property type="entry name" value="Alkyl transferase"/>
    <property type="match status" value="1"/>
</dbReference>
<comment type="similarity">
    <text evidence="4 12">Belongs to the UPP synthase family.</text>
</comment>
<keyword evidence="7" id="KW-0460">Magnesium</keyword>
<keyword evidence="5 12" id="KW-0808">Transferase</keyword>
<dbReference type="EC" id="2.5.1.-" evidence="12"/>
<dbReference type="GO" id="GO:0005789">
    <property type="term" value="C:endoplasmic reticulum membrane"/>
    <property type="evidence" value="ECO:0007669"/>
    <property type="project" value="UniProtKB-SubCell"/>
</dbReference>
<dbReference type="Gene3D" id="3.40.1180.10">
    <property type="entry name" value="Decaprenyl diphosphate synthase-like"/>
    <property type="match status" value="1"/>
</dbReference>
<sequence length="286" mass="32772">METDSGIPGHSFVLKWTKNIFSRTLRASNCVPRHVGFIMDGNRRFARKKEMDVKEGHEAGFVSMSRILELCYEAGFDTATVFAFSIENFKRSSREVESLMTLARERIRQITERGELACKYGVRIKIIGDLSLLDKSLLEDVRVAVETTKNNKRATLNICFPYTGREEILHAMKETIVQHKKGAAIDESTLESHLYTAGVPPLDLLIRTSGVSRLSDFLIWQASSKGVRIELLDCLWPEFGPIWMAWILLKFSFHKSFLNKEYRLEEGDYDEETNGDPIDLKEKKLN</sequence>
<dbReference type="Proteomes" id="UP000501346">
    <property type="component" value="Chromosome ScII"/>
</dbReference>
<evidence type="ECO:0000256" key="10">
    <source>
        <dbReference type="ARBA" id="ARBA00058504"/>
    </source>
</evidence>
<dbReference type="AlphaFoldDB" id="A0A6C1DMZ4"/>